<dbReference type="Gene3D" id="1.20.1250.20">
    <property type="entry name" value="MFS general substrate transporter like domains"/>
    <property type="match status" value="2"/>
</dbReference>
<proteinExistence type="predicted"/>
<evidence type="ECO:0000256" key="6">
    <source>
        <dbReference type="SAM" id="Phobius"/>
    </source>
</evidence>
<comment type="subcellular location">
    <subcellularLocation>
        <location evidence="1">Cell membrane</location>
        <topology evidence="1">Multi-pass membrane protein</topology>
    </subcellularLocation>
</comment>
<gene>
    <name evidence="8" type="ORF">ACFQWG_10470</name>
</gene>
<feature type="transmembrane region" description="Helical" evidence="6">
    <location>
        <begin position="85"/>
        <end position="103"/>
    </location>
</feature>
<dbReference type="Proteomes" id="UP001596527">
    <property type="component" value="Unassembled WGS sequence"/>
</dbReference>
<dbReference type="PANTHER" id="PTHR23508">
    <property type="entry name" value="CARBOXYLIC ACID TRANSPORTER PROTEIN HOMOLOG"/>
    <property type="match status" value="1"/>
</dbReference>
<sequence length="439" mass="45979">MSSSEGSAEPKIPATVWFRSGVAGMASYLDAAGIVSTGTALVLFQEPLGLDAAHIGRLSSLLTIMIAAGALVGGRLGDRFGRRRVFTATMVVYALGALLLLTAGSVTTLYIAIPLLGFAVGADLPASLATIAEEAPEGTAGKLIGFSHMLWMIGMAVTMVIQIIVGGMGATGARLLYAHLLVVSLAVLVLRWRLPESEKWTAAHDREVAGLDEGSIDTASLKQLAHAPWLAPMLAVSAFYALVNIAANTNGQFGTYIYVNVAGSTVQIASTISLVTLALSFVMTYVLMRVVDTKYRMPVFAVCAILSLVAFLIPIAFGFKVPMLALQGILYTIGGAIAGEPMFKVWAQELFPTMLRGTAQGIAIAFTRLVAAAVALWTPTVLSAGPRILYGFIAAVVAIGCGLGYFVVGRMRKAEDVVAESESLEGPRPAPVARGSQEA</sequence>
<protein>
    <submittedName>
        <fullName evidence="8">MFS transporter</fullName>
    </submittedName>
</protein>
<dbReference type="PROSITE" id="PS50850">
    <property type="entry name" value="MFS"/>
    <property type="match status" value="1"/>
</dbReference>
<evidence type="ECO:0000256" key="3">
    <source>
        <dbReference type="ARBA" id="ARBA00022989"/>
    </source>
</evidence>
<keyword evidence="3 6" id="KW-1133">Transmembrane helix</keyword>
<feature type="transmembrane region" description="Helical" evidence="6">
    <location>
        <begin position="388"/>
        <end position="408"/>
    </location>
</feature>
<dbReference type="Pfam" id="PF07690">
    <property type="entry name" value="MFS_1"/>
    <property type="match status" value="1"/>
</dbReference>
<evidence type="ECO:0000256" key="1">
    <source>
        <dbReference type="ARBA" id="ARBA00004651"/>
    </source>
</evidence>
<evidence type="ECO:0000256" key="5">
    <source>
        <dbReference type="SAM" id="MobiDB-lite"/>
    </source>
</evidence>
<comment type="caution">
    <text evidence="8">The sequence shown here is derived from an EMBL/GenBank/DDBJ whole genome shotgun (WGS) entry which is preliminary data.</text>
</comment>
<accession>A0ABW2SP48</accession>
<feature type="region of interest" description="Disordered" evidence="5">
    <location>
        <begin position="419"/>
        <end position="439"/>
    </location>
</feature>
<dbReference type="PANTHER" id="PTHR23508:SF10">
    <property type="entry name" value="CARBOXYLIC ACID TRANSPORTER PROTEIN HOMOLOG"/>
    <property type="match status" value="1"/>
</dbReference>
<dbReference type="RefSeq" id="WP_380975075.1">
    <property type="nucleotide sequence ID" value="NZ_JBHTEF010000001.1"/>
</dbReference>
<keyword evidence="4 6" id="KW-0472">Membrane</keyword>
<reference evidence="9" key="1">
    <citation type="journal article" date="2019" name="Int. J. Syst. Evol. Microbiol.">
        <title>The Global Catalogue of Microorganisms (GCM) 10K type strain sequencing project: providing services to taxonomists for standard genome sequencing and annotation.</title>
        <authorList>
            <consortium name="The Broad Institute Genomics Platform"/>
            <consortium name="The Broad Institute Genome Sequencing Center for Infectious Disease"/>
            <person name="Wu L."/>
            <person name="Ma J."/>
        </authorList>
    </citation>
    <scope>NUCLEOTIDE SEQUENCE [LARGE SCALE GENOMIC DNA]</scope>
    <source>
        <strain evidence="9">CCUG 56698</strain>
    </source>
</reference>
<feature type="transmembrane region" description="Helical" evidence="6">
    <location>
        <begin position="171"/>
        <end position="190"/>
    </location>
</feature>
<organism evidence="8 9">
    <name type="scientific">Schaalia naturae</name>
    <dbReference type="NCBI Taxonomy" id="635203"/>
    <lineage>
        <taxon>Bacteria</taxon>
        <taxon>Bacillati</taxon>
        <taxon>Actinomycetota</taxon>
        <taxon>Actinomycetes</taxon>
        <taxon>Actinomycetales</taxon>
        <taxon>Actinomycetaceae</taxon>
        <taxon>Schaalia</taxon>
    </lineage>
</organism>
<evidence type="ECO:0000259" key="7">
    <source>
        <dbReference type="PROSITE" id="PS50850"/>
    </source>
</evidence>
<dbReference type="InterPro" id="IPR020846">
    <property type="entry name" value="MFS_dom"/>
</dbReference>
<feature type="transmembrane region" description="Helical" evidence="6">
    <location>
        <begin position="143"/>
        <end position="165"/>
    </location>
</feature>
<dbReference type="SUPFAM" id="SSF103473">
    <property type="entry name" value="MFS general substrate transporter"/>
    <property type="match status" value="1"/>
</dbReference>
<dbReference type="InterPro" id="IPR036259">
    <property type="entry name" value="MFS_trans_sf"/>
</dbReference>
<feature type="transmembrane region" description="Helical" evidence="6">
    <location>
        <begin position="359"/>
        <end position="382"/>
    </location>
</feature>
<evidence type="ECO:0000256" key="4">
    <source>
        <dbReference type="ARBA" id="ARBA00023136"/>
    </source>
</evidence>
<dbReference type="InterPro" id="IPR011701">
    <property type="entry name" value="MFS"/>
</dbReference>
<keyword evidence="2 6" id="KW-0812">Transmembrane</keyword>
<evidence type="ECO:0000256" key="2">
    <source>
        <dbReference type="ARBA" id="ARBA00022692"/>
    </source>
</evidence>
<feature type="transmembrane region" description="Helical" evidence="6">
    <location>
        <begin position="55"/>
        <end position="73"/>
    </location>
</feature>
<name>A0ABW2SP48_9ACTO</name>
<keyword evidence="9" id="KW-1185">Reference proteome</keyword>
<evidence type="ECO:0000313" key="8">
    <source>
        <dbReference type="EMBL" id="MFC7581616.1"/>
    </source>
</evidence>
<evidence type="ECO:0000313" key="9">
    <source>
        <dbReference type="Proteomes" id="UP001596527"/>
    </source>
</evidence>
<dbReference type="EMBL" id="JBHTEF010000001">
    <property type="protein sequence ID" value="MFC7581616.1"/>
    <property type="molecule type" value="Genomic_DNA"/>
</dbReference>
<feature type="transmembrane region" description="Helical" evidence="6">
    <location>
        <begin position="267"/>
        <end position="287"/>
    </location>
</feature>
<feature type="transmembrane region" description="Helical" evidence="6">
    <location>
        <begin position="21"/>
        <end position="43"/>
    </location>
</feature>
<feature type="transmembrane region" description="Helical" evidence="6">
    <location>
        <begin position="299"/>
        <end position="319"/>
    </location>
</feature>
<feature type="domain" description="Major facilitator superfamily (MFS) profile" evidence="7">
    <location>
        <begin position="16"/>
        <end position="412"/>
    </location>
</feature>
<feature type="transmembrane region" description="Helical" evidence="6">
    <location>
        <begin position="229"/>
        <end position="247"/>
    </location>
</feature>